<evidence type="ECO:0000313" key="4">
    <source>
        <dbReference type="Proteomes" id="UP001469553"/>
    </source>
</evidence>
<proteinExistence type="predicted"/>
<dbReference type="Gene3D" id="2.60.40.10">
    <property type="entry name" value="Immunoglobulins"/>
    <property type="match status" value="1"/>
</dbReference>
<reference evidence="3 4" key="1">
    <citation type="submission" date="2021-06" db="EMBL/GenBank/DDBJ databases">
        <authorList>
            <person name="Palmer J.M."/>
        </authorList>
    </citation>
    <scope>NUCLEOTIDE SEQUENCE [LARGE SCALE GENOMIC DNA]</scope>
    <source>
        <strain evidence="3 4">AS_MEX2019</strain>
        <tissue evidence="3">Muscle</tissue>
    </source>
</reference>
<dbReference type="Proteomes" id="UP001469553">
    <property type="component" value="Unassembled WGS sequence"/>
</dbReference>
<feature type="transmembrane region" description="Helical" evidence="2">
    <location>
        <begin position="248"/>
        <end position="270"/>
    </location>
</feature>
<name>A0ABV0XHT6_9TELE</name>
<comment type="caution">
    <text evidence="3">The sequence shown here is derived from an EMBL/GenBank/DDBJ whole genome shotgun (WGS) entry which is preliminary data.</text>
</comment>
<dbReference type="InterPro" id="IPR013783">
    <property type="entry name" value="Ig-like_fold"/>
</dbReference>
<protein>
    <recommendedName>
        <fullName evidence="5">Fibronectin type-III domain-containing protein</fullName>
    </recommendedName>
</protein>
<evidence type="ECO:0000256" key="2">
    <source>
        <dbReference type="SAM" id="Phobius"/>
    </source>
</evidence>
<sequence length="285" mass="32697">MPRPKSQLLQLRIKPLRSPPSPTTHNTLHPTPLAPPMGGEPFARVTHVSSSGCAWPDSLGESPTTRRSPVCPTSRPGSRVQGNTVSIYCNRHKGRSEKRSLPPDYSVPPGKPLLTENETLDVYQGEEHSNVTLTWIHPHHNATRYEILSIHLIGMEPLRPIYRYHSRYKPEPYIDEQFRGRLQCHLQLVWKGRIECVLTDLSLNDTGRYHWEVVDVEKRHRREYKLNVKPSMHQTQEETHTPIDRGRFGLYVGLGLFLVVTGGLSLRYMVGSVFRLSTFISRFIR</sequence>
<evidence type="ECO:0008006" key="5">
    <source>
        <dbReference type="Google" id="ProtNLM"/>
    </source>
</evidence>
<keyword evidence="4" id="KW-1185">Reference proteome</keyword>
<evidence type="ECO:0000256" key="1">
    <source>
        <dbReference type="SAM" id="MobiDB-lite"/>
    </source>
</evidence>
<gene>
    <name evidence="3" type="ORF">AMECASPLE_026103</name>
</gene>
<keyword evidence="2" id="KW-1133">Transmembrane helix</keyword>
<dbReference type="EMBL" id="JAHRIP010002635">
    <property type="protein sequence ID" value="MEQ2281016.1"/>
    <property type="molecule type" value="Genomic_DNA"/>
</dbReference>
<organism evidence="3 4">
    <name type="scientific">Ameca splendens</name>
    <dbReference type="NCBI Taxonomy" id="208324"/>
    <lineage>
        <taxon>Eukaryota</taxon>
        <taxon>Metazoa</taxon>
        <taxon>Chordata</taxon>
        <taxon>Craniata</taxon>
        <taxon>Vertebrata</taxon>
        <taxon>Euteleostomi</taxon>
        <taxon>Actinopterygii</taxon>
        <taxon>Neopterygii</taxon>
        <taxon>Teleostei</taxon>
        <taxon>Neoteleostei</taxon>
        <taxon>Acanthomorphata</taxon>
        <taxon>Ovalentaria</taxon>
        <taxon>Atherinomorphae</taxon>
        <taxon>Cyprinodontiformes</taxon>
        <taxon>Goodeidae</taxon>
        <taxon>Ameca</taxon>
    </lineage>
</organism>
<keyword evidence="2" id="KW-0812">Transmembrane</keyword>
<accession>A0ABV0XHT6</accession>
<feature type="region of interest" description="Disordered" evidence="1">
    <location>
        <begin position="13"/>
        <end position="40"/>
    </location>
</feature>
<feature type="region of interest" description="Disordered" evidence="1">
    <location>
        <begin position="54"/>
        <end position="112"/>
    </location>
</feature>
<keyword evidence="2" id="KW-0472">Membrane</keyword>
<evidence type="ECO:0000313" key="3">
    <source>
        <dbReference type="EMBL" id="MEQ2281016.1"/>
    </source>
</evidence>